<evidence type="ECO:0000256" key="3">
    <source>
        <dbReference type="ARBA" id="ARBA00022450"/>
    </source>
</evidence>
<dbReference type="Gene3D" id="3.40.50.1820">
    <property type="entry name" value="alpha/beta hydrolase"/>
    <property type="match status" value="1"/>
</dbReference>
<dbReference type="InterPro" id="IPR050091">
    <property type="entry name" value="PKS_NRPS_Biosynth_Enz"/>
</dbReference>
<dbReference type="InterPro" id="IPR020807">
    <property type="entry name" value="PKS_DH"/>
</dbReference>
<keyword evidence="15" id="KW-1185">Reference proteome</keyword>
<evidence type="ECO:0000259" key="11">
    <source>
        <dbReference type="PROSITE" id="PS50075"/>
    </source>
</evidence>
<feature type="compositionally biased region" description="Low complexity" evidence="10">
    <location>
        <begin position="1590"/>
        <end position="1602"/>
    </location>
</feature>
<dbReference type="Proteomes" id="UP001500305">
    <property type="component" value="Unassembled WGS sequence"/>
</dbReference>
<dbReference type="PROSITE" id="PS52004">
    <property type="entry name" value="KS3_2"/>
    <property type="match status" value="1"/>
</dbReference>
<dbReference type="InterPro" id="IPR049551">
    <property type="entry name" value="PKS_DH_C"/>
</dbReference>
<feature type="domain" description="PKS/mFAS DH" evidence="13">
    <location>
        <begin position="774"/>
        <end position="1055"/>
    </location>
</feature>
<sequence length="1936" mass="210370">MSTRVDSLDELHRLIREGRVGQDEALRLIRDWKLARTEQQPPAADTEDLVERICDVVIEKVCELLKVSAADLDVDVDLSEYGLDSIVISQLVIMVNESLGLELVPTVLFEHPTLRAFSAHLADEYGSSLTTRLGLRPPAPVVARPPVPEPAAVPTPTPAAPVPPRAYRQDAEPIAVVGVSGRFPQAEDIDAFWRNLRDGRDCVSEVPADRWDWRAYFGDPLREAGRTNVKWGGFMDGVADFDPLFFGIAPKDAVHMDPQQRLLMLYVWKALEDAGYAADRLAGENLGLFVGTNDTGYSLLADRSGGRGESVTPTGSVPSIGPNRMSYFLDVHGPSEPIETACSSSLVAIHRGVAALERDECDMVVVGGVNTMVIPDGHISFSKSGMLSVEGRCSTFSDRADGYVRGEGVGMLVLKKLSAAERDGDHIHGLIRSTAENHGGRSNSLTSPNPKAQAALIRRAYGKAGIDPRTVGYIEAHGTGTKLGDPIEINGLKAAFRELYEAHGATVEEAHCGVGSVKTNIGHLELAAGVAGVIKVLLQMRHRTLVKSLHCERVNPYIDLEDSPFHLVREQRPWPAPRDAEGRELPRRAGVSSFGFGGVNAHVVLEEYVPHPAPATNTADPVAIVISASEPETLRARVQQLADWIDAGRLGEADLPGLAYTLQVGRVAMEERLAFLTHSPADLRERLRAYLDGGKAQGLHTGRAQRQGPWSELVGDDDIAVAIDSWIAKGKIGRLLKLWVTGFNFDWQRLYADRSMRRMPLPTYPFHLQRFWIADAKGEAQILPSAPPAPHRRELDGHEFYLRDHRVRETPVLPGAAYLEFVREAAVKAAPGAAPTGVRLRDVAWLRPLEVTAPRSLDVELDPVDGAFEVHAHHAGERVLHAQGTVRLDPALLASDIIHDIDALRANCPSRCDGTEFYTLFARMGMHYGPAFQTVESVHYGEDMAVARLRLPAAAATSFTLNPGMLDAALQATLGLVLGERDDAPTENSLPFSVREVQVLAATPAEGWALVRRAEDDRRDSGVRRLDIDLCDTRGNVCVRLLGFSTRVQRERPSAAVEVPDTPALMVHADWRDNVAPQDRGGDLIRHVVLCELPEVDATALGEAVGGTCESWQADGAIETRYTTYAERLLELLRGKAQEAARPQRVVQVVTPASAPWLGGLSGMLRTARMEHPKLLTQWIELDDAPRPAELAERLRCDGADVDEEAVRYRGGRRQVSHWREIPTPAPETPWRDGGVYLLTGGAGGLGALFAQDIAHRVQSPTLVLCGRSPAGPAQEELLTALRASGAKADYRVLDVADRTEVLQAVRDIEAEHGTLHGIVHAAGVLRDGFVARKSAADLREVFAAKVSGLRNLDEATAGTSLDCFVGFSSMAAFGNVGQADYAAANGFMDGFAAHRESLVAQGSRAGRTLMVNWPLWEEGGMGADTSTLGLLESVGMRPMRASVGIDALNRAWAVRKPSVIALDGDHARMRERFLPAHEPVSATEPATAVEAAPAADPEPAARSTMGDVVADLMATLLEVDAATLRWDEPLSNYGFDSIFMVQFLTKAQTHIDASLTLDVIGDCRTLQEIVDEIAAATSPVPAPAEEARPVAQTRPAEAAPAVEPPARPAEPVSPNSFPELVRMNGVTEGRPVFWVHHGNGGVESYAPLAARCRRPFYGIQPKGWIDSTDILTGQVAMAEYYATVILAVQPEGPYDIGGFSLGGLFAYEVVRQLQSRGAEVSSLVMLDTLDAEATNKANALIVGGDFSSDAVSKVSNFRAVNLILGNNRFDSHGGASPILHRDEVDTTLDGPEFLDSLIDAALARGVNKTETQLRARVLQLARYFQATQGETYTVDPLPRRDGLRCYYLRNRGGKFFGAFEDHMVLFPNPDLPTVDGITYWQQWAEQIDDFFTIDVDTSMHAEVMTAPQSLDKLMRLCDRLYAAEVPAELSARGGR</sequence>
<dbReference type="Pfam" id="PF00975">
    <property type="entry name" value="Thioesterase"/>
    <property type="match status" value="1"/>
</dbReference>
<dbReference type="SUPFAM" id="SSF47336">
    <property type="entry name" value="ACP-like"/>
    <property type="match status" value="2"/>
</dbReference>
<comment type="caution">
    <text evidence="14">The sequence shown here is derived from an EMBL/GenBank/DDBJ whole genome shotgun (WGS) entry which is preliminary data.</text>
</comment>
<feature type="active site" description="Proton acceptor; for dehydratase activity" evidence="9">
    <location>
        <position position="805"/>
    </location>
</feature>
<dbReference type="PROSITE" id="PS00606">
    <property type="entry name" value="KS3_1"/>
    <property type="match status" value="1"/>
</dbReference>
<dbReference type="SUPFAM" id="SSF51735">
    <property type="entry name" value="NAD(P)-binding Rossmann-fold domains"/>
    <property type="match status" value="1"/>
</dbReference>
<dbReference type="InterPro" id="IPR018201">
    <property type="entry name" value="Ketoacyl_synth_AS"/>
</dbReference>
<dbReference type="InterPro" id="IPR001031">
    <property type="entry name" value="Thioesterase"/>
</dbReference>
<evidence type="ECO:0000256" key="8">
    <source>
        <dbReference type="ARBA" id="ARBA00023315"/>
    </source>
</evidence>
<organism evidence="14 15">
    <name type="scientific">Kitasatospora cystarginea</name>
    <dbReference type="NCBI Taxonomy" id="58350"/>
    <lineage>
        <taxon>Bacteria</taxon>
        <taxon>Bacillati</taxon>
        <taxon>Actinomycetota</taxon>
        <taxon>Actinomycetes</taxon>
        <taxon>Kitasatosporales</taxon>
        <taxon>Streptomycetaceae</taxon>
        <taxon>Kitasatospora</taxon>
    </lineage>
</organism>
<dbReference type="InterPro" id="IPR014030">
    <property type="entry name" value="Ketoacyl_synth_N"/>
</dbReference>
<dbReference type="InterPro" id="IPR020806">
    <property type="entry name" value="PKS_PP-bd"/>
</dbReference>
<keyword evidence="7" id="KW-0677">Repeat</keyword>
<feature type="domain" description="Ketosynthase family 3 (KS3)" evidence="12">
    <location>
        <begin position="171"/>
        <end position="607"/>
    </location>
</feature>
<dbReference type="PANTHER" id="PTHR43775">
    <property type="entry name" value="FATTY ACID SYNTHASE"/>
    <property type="match status" value="1"/>
</dbReference>
<dbReference type="InterPro" id="IPR020841">
    <property type="entry name" value="PKS_Beta-ketoAc_synthase_dom"/>
</dbReference>
<evidence type="ECO:0000259" key="12">
    <source>
        <dbReference type="PROSITE" id="PS52004"/>
    </source>
</evidence>
<feature type="region of interest" description="N-terminal hotdog fold" evidence="9">
    <location>
        <begin position="774"/>
        <end position="893"/>
    </location>
</feature>
<dbReference type="Gene3D" id="1.10.1200.10">
    <property type="entry name" value="ACP-like"/>
    <property type="match status" value="2"/>
</dbReference>
<dbReference type="InterPro" id="IPR049900">
    <property type="entry name" value="PKS_mFAS_DH"/>
</dbReference>
<evidence type="ECO:0000256" key="10">
    <source>
        <dbReference type="SAM" id="MobiDB-lite"/>
    </source>
</evidence>
<dbReference type="Gene3D" id="3.10.129.110">
    <property type="entry name" value="Polyketide synthase dehydratase"/>
    <property type="match status" value="1"/>
</dbReference>
<reference evidence="15" key="1">
    <citation type="journal article" date="2019" name="Int. J. Syst. Evol. Microbiol.">
        <title>The Global Catalogue of Microorganisms (GCM) 10K type strain sequencing project: providing services to taxonomists for standard genome sequencing and annotation.</title>
        <authorList>
            <consortium name="The Broad Institute Genomics Platform"/>
            <consortium name="The Broad Institute Genome Sequencing Center for Infectious Disease"/>
            <person name="Wu L."/>
            <person name="Ma J."/>
        </authorList>
    </citation>
    <scope>NUCLEOTIDE SEQUENCE [LARGE SCALE GENOMIC DNA]</scope>
    <source>
        <strain evidence="15">JCM 7356</strain>
    </source>
</reference>
<dbReference type="InterPro" id="IPR029058">
    <property type="entry name" value="AB_hydrolase_fold"/>
</dbReference>
<dbReference type="InterPro" id="IPR054514">
    <property type="entry name" value="RhiE-like_linker"/>
</dbReference>
<dbReference type="Pfam" id="PF00109">
    <property type="entry name" value="ketoacyl-synt"/>
    <property type="match status" value="1"/>
</dbReference>
<dbReference type="PROSITE" id="PS52019">
    <property type="entry name" value="PKS_MFAS_DH"/>
    <property type="match status" value="1"/>
</dbReference>
<evidence type="ECO:0000313" key="15">
    <source>
        <dbReference type="Proteomes" id="UP001500305"/>
    </source>
</evidence>
<dbReference type="SMART" id="SM00825">
    <property type="entry name" value="PKS_KS"/>
    <property type="match status" value="1"/>
</dbReference>
<dbReference type="InterPro" id="IPR014031">
    <property type="entry name" value="Ketoacyl_synth_C"/>
</dbReference>
<dbReference type="Pfam" id="PF02801">
    <property type="entry name" value="Ketoacyl-synt_C"/>
    <property type="match status" value="1"/>
</dbReference>
<dbReference type="CDD" id="cd08953">
    <property type="entry name" value="KR_2_SDR_x"/>
    <property type="match status" value="1"/>
</dbReference>
<dbReference type="Pfam" id="PF08659">
    <property type="entry name" value="KR"/>
    <property type="match status" value="1"/>
</dbReference>
<dbReference type="PANTHER" id="PTHR43775:SF37">
    <property type="entry name" value="SI:DKEY-61P9.11"/>
    <property type="match status" value="1"/>
</dbReference>
<dbReference type="SUPFAM" id="SSF53901">
    <property type="entry name" value="Thiolase-like"/>
    <property type="match status" value="1"/>
</dbReference>
<feature type="domain" description="Carrier" evidence="11">
    <location>
        <begin position="1504"/>
        <end position="1578"/>
    </location>
</feature>
<keyword evidence="6" id="KW-0808">Transferase</keyword>
<dbReference type="Pfam" id="PF21089">
    <property type="entry name" value="PKS_DH_N"/>
    <property type="match status" value="1"/>
</dbReference>
<evidence type="ECO:0000256" key="6">
    <source>
        <dbReference type="ARBA" id="ARBA00022679"/>
    </source>
</evidence>
<dbReference type="InterPro" id="IPR042104">
    <property type="entry name" value="PKS_dehydratase_sf"/>
</dbReference>
<dbReference type="SMART" id="SM00826">
    <property type="entry name" value="PKS_DH"/>
    <property type="match status" value="1"/>
</dbReference>
<dbReference type="SMART" id="SM00822">
    <property type="entry name" value="PKS_KR"/>
    <property type="match status" value="1"/>
</dbReference>
<dbReference type="Pfam" id="PF14765">
    <property type="entry name" value="PS-DH"/>
    <property type="match status" value="1"/>
</dbReference>
<dbReference type="SMART" id="SM01294">
    <property type="entry name" value="PKS_PP_betabranch"/>
    <property type="match status" value="1"/>
</dbReference>
<feature type="region of interest" description="Disordered" evidence="10">
    <location>
        <begin position="1581"/>
        <end position="1616"/>
    </location>
</feature>
<dbReference type="CDD" id="cd00833">
    <property type="entry name" value="PKS"/>
    <property type="match status" value="1"/>
</dbReference>
<dbReference type="InterPro" id="IPR013968">
    <property type="entry name" value="PKS_KR"/>
</dbReference>
<dbReference type="Gene3D" id="3.40.50.720">
    <property type="entry name" value="NAD(P)-binding Rossmann-like Domain"/>
    <property type="match status" value="1"/>
</dbReference>
<proteinExistence type="predicted"/>
<feature type="region of interest" description="C-terminal hotdog fold" evidence="9">
    <location>
        <begin position="909"/>
        <end position="1055"/>
    </location>
</feature>
<evidence type="ECO:0000256" key="4">
    <source>
        <dbReference type="ARBA" id="ARBA00022490"/>
    </source>
</evidence>
<evidence type="ECO:0000256" key="1">
    <source>
        <dbReference type="ARBA" id="ARBA00004496"/>
    </source>
</evidence>
<keyword evidence="4" id="KW-0963">Cytoplasm</keyword>
<keyword evidence="3" id="KW-0596">Phosphopantetheine</keyword>
<evidence type="ECO:0000256" key="5">
    <source>
        <dbReference type="ARBA" id="ARBA00022553"/>
    </source>
</evidence>
<dbReference type="InterPro" id="IPR009081">
    <property type="entry name" value="PP-bd_ACP"/>
</dbReference>
<keyword evidence="5" id="KW-0597">Phosphoprotein</keyword>
<evidence type="ECO:0000256" key="7">
    <source>
        <dbReference type="ARBA" id="ARBA00022737"/>
    </source>
</evidence>
<dbReference type="InterPro" id="IPR016039">
    <property type="entry name" value="Thiolase-like"/>
</dbReference>
<dbReference type="Gene3D" id="1.10.1240.100">
    <property type="match status" value="1"/>
</dbReference>
<dbReference type="RefSeq" id="WP_344637982.1">
    <property type="nucleotide sequence ID" value="NZ_BAAATR010000018.1"/>
</dbReference>
<dbReference type="InterPro" id="IPR036736">
    <property type="entry name" value="ACP-like_sf"/>
</dbReference>
<name>A0ABP5R7N0_9ACTN</name>
<dbReference type="EMBL" id="BAAATR010000018">
    <property type="protein sequence ID" value="GAA2253765.1"/>
    <property type="molecule type" value="Genomic_DNA"/>
</dbReference>
<feature type="domain" description="Carrier" evidence="11">
    <location>
        <begin position="48"/>
        <end position="125"/>
    </location>
</feature>
<dbReference type="Pfam" id="PF22336">
    <property type="entry name" value="RhiE-like_linker"/>
    <property type="match status" value="1"/>
</dbReference>
<dbReference type="Pfam" id="PF00550">
    <property type="entry name" value="PP-binding"/>
    <property type="match status" value="2"/>
</dbReference>
<evidence type="ECO:0000313" key="14">
    <source>
        <dbReference type="EMBL" id="GAA2253765.1"/>
    </source>
</evidence>
<dbReference type="InterPro" id="IPR036291">
    <property type="entry name" value="NAD(P)-bd_dom_sf"/>
</dbReference>
<gene>
    <name evidence="14" type="ORF">GCM10010430_41890</name>
</gene>
<dbReference type="InterPro" id="IPR049552">
    <property type="entry name" value="PKS_DH_N"/>
</dbReference>
<protein>
    <recommendedName>
        <fullName evidence="16">Polyketide synthase</fullName>
    </recommendedName>
</protein>
<evidence type="ECO:0000259" key="13">
    <source>
        <dbReference type="PROSITE" id="PS52019"/>
    </source>
</evidence>
<feature type="active site" description="Proton donor; for dehydratase activity" evidence="9">
    <location>
        <position position="967"/>
    </location>
</feature>
<evidence type="ECO:0000256" key="9">
    <source>
        <dbReference type="PROSITE-ProRule" id="PRU01363"/>
    </source>
</evidence>
<dbReference type="SMART" id="SM00823">
    <property type="entry name" value="PKS_PP"/>
    <property type="match status" value="2"/>
</dbReference>
<accession>A0ABP5R7N0</accession>
<dbReference type="Gene3D" id="3.40.47.10">
    <property type="match status" value="1"/>
</dbReference>
<comment type="subcellular location">
    <subcellularLocation>
        <location evidence="1">Cytoplasm</location>
    </subcellularLocation>
</comment>
<comment type="pathway">
    <text evidence="2">Antibiotic biosynthesis.</text>
</comment>
<dbReference type="SUPFAM" id="SSF53474">
    <property type="entry name" value="alpha/beta-Hydrolases"/>
    <property type="match status" value="1"/>
</dbReference>
<keyword evidence="8" id="KW-0012">Acyltransferase</keyword>
<dbReference type="PROSITE" id="PS50075">
    <property type="entry name" value="CARRIER"/>
    <property type="match status" value="2"/>
</dbReference>
<evidence type="ECO:0000256" key="2">
    <source>
        <dbReference type="ARBA" id="ARBA00004792"/>
    </source>
</evidence>
<dbReference type="InterPro" id="IPR057326">
    <property type="entry name" value="KR_dom"/>
</dbReference>
<evidence type="ECO:0008006" key="16">
    <source>
        <dbReference type="Google" id="ProtNLM"/>
    </source>
</evidence>